<dbReference type="InterPro" id="IPR045175">
    <property type="entry name" value="M28_fam"/>
</dbReference>
<organism evidence="9 10">
    <name type="scientific">Hymenobacter fastidiosus</name>
    <dbReference type="NCBI Taxonomy" id="486264"/>
    <lineage>
        <taxon>Bacteria</taxon>
        <taxon>Pseudomonadati</taxon>
        <taxon>Bacteroidota</taxon>
        <taxon>Cytophagia</taxon>
        <taxon>Cytophagales</taxon>
        <taxon>Hymenobacteraceae</taxon>
        <taxon>Hymenobacter</taxon>
    </lineage>
</organism>
<dbReference type="InterPro" id="IPR046450">
    <property type="entry name" value="PA_dom_sf"/>
</dbReference>
<comment type="caution">
    <text evidence="9">The sequence shown here is derived from an EMBL/GenBank/DDBJ whole genome shotgun (WGS) entry which is preliminary data.</text>
</comment>
<keyword evidence="2" id="KW-0645">Protease</keyword>
<accession>A0ABP7T1T2</accession>
<name>A0ABP7T1T2_9BACT</name>
<reference evidence="10" key="1">
    <citation type="journal article" date="2019" name="Int. J. Syst. Evol. Microbiol.">
        <title>The Global Catalogue of Microorganisms (GCM) 10K type strain sequencing project: providing services to taxonomists for standard genome sequencing and annotation.</title>
        <authorList>
            <consortium name="The Broad Institute Genomics Platform"/>
            <consortium name="The Broad Institute Genome Sequencing Center for Infectious Disease"/>
            <person name="Wu L."/>
            <person name="Ma J."/>
        </authorList>
    </citation>
    <scope>NUCLEOTIDE SEQUENCE [LARGE SCALE GENOMIC DNA]</scope>
    <source>
        <strain evidence="10">JCM 17224</strain>
    </source>
</reference>
<evidence type="ECO:0000259" key="8">
    <source>
        <dbReference type="Pfam" id="PF04389"/>
    </source>
</evidence>
<evidence type="ECO:0000313" key="9">
    <source>
        <dbReference type="EMBL" id="GAA4019503.1"/>
    </source>
</evidence>
<keyword evidence="3" id="KW-0479">Metal-binding</keyword>
<dbReference type="CDD" id="cd04821">
    <property type="entry name" value="PA_M28_1_2"/>
    <property type="match status" value="1"/>
</dbReference>
<evidence type="ECO:0000256" key="6">
    <source>
        <dbReference type="ARBA" id="ARBA00022833"/>
    </source>
</evidence>
<dbReference type="EMBL" id="BAABDJ010000040">
    <property type="protein sequence ID" value="GAA4019503.1"/>
    <property type="molecule type" value="Genomic_DNA"/>
</dbReference>
<keyword evidence="5" id="KW-0378">Hydrolase</keyword>
<evidence type="ECO:0000256" key="4">
    <source>
        <dbReference type="ARBA" id="ARBA00022729"/>
    </source>
</evidence>
<dbReference type="PANTHER" id="PTHR12147">
    <property type="entry name" value="METALLOPEPTIDASE M28 FAMILY MEMBER"/>
    <property type="match status" value="1"/>
</dbReference>
<keyword evidence="6" id="KW-0862">Zinc</keyword>
<dbReference type="SUPFAM" id="SSF52025">
    <property type="entry name" value="PA domain"/>
    <property type="match status" value="1"/>
</dbReference>
<dbReference type="SUPFAM" id="SSF53187">
    <property type="entry name" value="Zn-dependent exopeptidases"/>
    <property type="match status" value="1"/>
</dbReference>
<keyword evidence="10" id="KW-1185">Reference proteome</keyword>
<evidence type="ECO:0000256" key="2">
    <source>
        <dbReference type="ARBA" id="ARBA00022670"/>
    </source>
</evidence>
<evidence type="ECO:0000256" key="1">
    <source>
        <dbReference type="ARBA" id="ARBA00022438"/>
    </source>
</evidence>
<protein>
    <submittedName>
        <fullName evidence="9">M28 family metallopeptidase</fullName>
    </submittedName>
</protein>
<evidence type="ECO:0000256" key="3">
    <source>
        <dbReference type="ARBA" id="ARBA00022723"/>
    </source>
</evidence>
<evidence type="ECO:0000256" key="7">
    <source>
        <dbReference type="SAM" id="MobiDB-lite"/>
    </source>
</evidence>
<dbReference type="Pfam" id="PF04389">
    <property type="entry name" value="Peptidase_M28"/>
    <property type="match status" value="1"/>
</dbReference>
<feature type="region of interest" description="Disordered" evidence="7">
    <location>
        <begin position="50"/>
        <end position="75"/>
    </location>
</feature>
<dbReference type="PANTHER" id="PTHR12147:SF56">
    <property type="entry name" value="AMINOPEPTIDASE YDR415C-RELATED"/>
    <property type="match status" value="1"/>
</dbReference>
<dbReference type="Gene3D" id="3.40.630.10">
    <property type="entry name" value="Zn peptidases"/>
    <property type="match status" value="1"/>
</dbReference>
<dbReference type="Gene3D" id="3.50.30.30">
    <property type="match status" value="1"/>
</dbReference>
<gene>
    <name evidence="9" type="ORF">GCM10022408_36960</name>
</gene>
<sequence>MRRFFGTLTPNYFPRHPLSLSLLMRFSSSPLLLAGAALLTLLAGCQSRTSDSATTTASPETAAAPPDTTVAPSPNDGITAAGIGDYIKVLASDEYQGRKPFTIGEQKATDFLAAEFKKLGLQPGPDGTYFQAVPLVEITGTPAPTMQITGGQQPLTLNYKTDYMAFTEQEKLKVAVNNSPLVFAGYGVVAPEYGWNDYAGLDVKGKTVVVLVNDPGNAGNDTTMFKGRAMTYYGRWMYKYEEAARQGATGLLIIHDTKPAAYPWSVVQSSYSGAKLRPQTADKGASKCVLEGWVTLDAAKKLFTAAGQNYDEAYAAANKPGFRARPLNLQVSTSISNKLRRQTSRNVVAVLPGTTRPGEYIFYSAHWDHLGIGAPVNGDSIYNGAADNASGCAALLSIANAFRQAKEKPGRSIVFLAVTGEEQGLLGSMYYASHPLFPVNKTVADLNMDDLPNMGPMRDLTVIGYGQSELDDYARVAAREQDRYIQPDQNADKGYFFRSDHFSFAHVGVPSLYASGQADSRLKGKAYAQQRAEEFEAHTYHQPSDEYDAKADFRGMEQDARLLFRVGQRLAAETTFPQWKVGSEFKAIREKSMKGK</sequence>
<keyword evidence="4" id="KW-0732">Signal</keyword>
<feature type="domain" description="Peptidase M28" evidence="8">
    <location>
        <begin position="346"/>
        <end position="549"/>
    </location>
</feature>
<feature type="compositionally biased region" description="Low complexity" evidence="7">
    <location>
        <begin position="50"/>
        <end position="74"/>
    </location>
</feature>
<proteinExistence type="predicted"/>
<dbReference type="CDD" id="cd05660">
    <property type="entry name" value="M28_like_PA"/>
    <property type="match status" value="1"/>
</dbReference>
<evidence type="ECO:0000256" key="5">
    <source>
        <dbReference type="ARBA" id="ARBA00022801"/>
    </source>
</evidence>
<evidence type="ECO:0000313" key="10">
    <source>
        <dbReference type="Proteomes" id="UP001500567"/>
    </source>
</evidence>
<dbReference type="InterPro" id="IPR007484">
    <property type="entry name" value="Peptidase_M28"/>
</dbReference>
<keyword evidence="1" id="KW-0031">Aminopeptidase</keyword>
<dbReference type="Proteomes" id="UP001500567">
    <property type="component" value="Unassembled WGS sequence"/>
</dbReference>